<dbReference type="AlphaFoldDB" id="A0AAD6UR74"/>
<gene>
    <name evidence="2" type="ORF">GGX14DRAFT_406848</name>
</gene>
<organism evidence="2 3">
    <name type="scientific">Mycena pura</name>
    <dbReference type="NCBI Taxonomy" id="153505"/>
    <lineage>
        <taxon>Eukaryota</taxon>
        <taxon>Fungi</taxon>
        <taxon>Dikarya</taxon>
        <taxon>Basidiomycota</taxon>
        <taxon>Agaricomycotina</taxon>
        <taxon>Agaricomycetes</taxon>
        <taxon>Agaricomycetidae</taxon>
        <taxon>Agaricales</taxon>
        <taxon>Marasmiineae</taxon>
        <taxon>Mycenaceae</taxon>
        <taxon>Mycena</taxon>
    </lineage>
</organism>
<evidence type="ECO:0000313" key="2">
    <source>
        <dbReference type="EMBL" id="KAJ7191884.1"/>
    </source>
</evidence>
<comment type="caution">
    <text evidence="2">The sequence shown here is derived from an EMBL/GenBank/DDBJ whole genome shotgun (WGS) entry which is preliminary data.</text>
</comment>
<name>A0AAD6UR74_9AGAR</name>
<feature type="compositionally biased region" description="Basic and acidic residues" evidence="1">
    <location>
        <begin position="85"/>
        <end position="100"/>
    </location>
</feature>
<dbReference type="Proteomes" id="UP001219525">
    <property type="component" value="Unassembled WGS sequence"/>
</dbReference>
<sequence>MRFRTWETTANIIATCPAILPPSRPLPATRRPRARPLPAACLLLPGQGRDRRWAAAGRRRVGGRERAASQVAGGSGAGQAGQAAREQRAGGEREGGDRQVVHSRGGDVGSCSHVLSGSALGSSGITV</sequence>
<protein>
    <submittedName>
        <fullName evidence="2">Uncharacterized protein</fullName>
    </submittedName>
</protein>
<feature type="region of interest" description="Disordered" evidence="1">
    <location>
        <begin position="53"/>
        <end position="115"/>
    </location>
</feature>
<reference evidence="2" key="1">
    <citation type="submission" date="2023-03" db="EMBL/GenBank/DDBJ databases">
        <title>Massive genome expansion in bonnet fungi (Mycena s.s.) driven by repeated elements and novel gene families across ecological guilds.</title>
        <authorList>
            <consortium name="Lawrence Berkeley National Laboratory"/>
            <person name="Harder C.B."/>
            <person name="Miyauchi S."/>
            <person name="Viragh M."/>
            <person name="Kuo A."/>
            <person name="Thoen E."/>
            <person name="Andreopoulos B."/>
            <person name="Lu D."/>
            <person name="Skrede I."/>
            <person name="Drula E."/>
            <person name="Henrissat B."/>
            <person name="Morin E."/>
            <person name="Kohler A."/>
            <person name="Barry K."/>
            <person name="LaButti K."/>
            <person name="Morin E."/>
            <person name="Salamov A."/>
            <person name="Lipzen A."/>
            <person name="Mereny Z."/>
            <person name="Hegedus B."/>
            <person name="Baldrian P."/>
            <person name="Stursova M."/>
            <person name="Weitz H."/>
            <person name="Taylor A."/>
            <person name="Grigoriev I.V."/>
            <person name="Nagy L.G."/>
            <person name="Martin F."/>
            <person name="Kauserud H."/>
        </authorList>
    </citation>
    <scope>NUCLEOTIDE SEQUENCE</scope>
    <source>
        <strain evidence="2">9144</strain>
    </source>
</reference>
<accession>A0AAD6UR74</accession>
<proteinExistence type="predicted"/>
<keyword evidence="3" id="KW-1185">Reference proteome</keyword>
<evidence type="ECO:0000256" key="1">
    <source>
        <dbReference type="SAM" id="MobiDB-lite"/>
    </source>
</evidence>
<dbReference type="EMBL" id="JARJCW010000127">
    <property type="protein sequence ID" value="KAJ7191884.1"/>
    <property type="molecule type" value="Genomic_DNA"/>
</dbReference>
<evidence type="ECO:0000313" key="3">
    <source>
        <dbReference type="Proteomes" id="UP001219525"/>
    </source>
</evidence>